<protein>
    <submittedName>
        <fullName evidence="2">Protein containing MoeA</fullName>
    </submittedName>
</protein>
<organism evidence="2">
    <name type="scientific">mine drainage metagenome</name>
    <dbReference type="NCBI Taxonomy" id="410659"/>
    <lineage>
        <taxon>unclassified sequences</taxon>
        <taxon>metagenomes</taxon>
        <taxon>ecological metagenomes</taxon>
    </lineage>
</organism>
<evidence type="ECO:0000313" key="2">
    <source>
        <dbReference type="EMBL" id="EQD52269.1"/>
    </source>
</evidence>
<reference evidence="2" key="2">
    <citation type="journal article" date="2014" name="ISME J.">
        <title>Microbial stratification in low pH oxic and suboxic macroscopic growths along an acid mine drainage.</title>
        <authorList>
            <person name="Mendez-Garcia C."/>
            <person name="Mesa V."/>
            <person name="Sprenger R.R."/>
            <person name="Richter M."/>
            <person name="Diez M.S."/>
            <person name="Solano J."/>
            <person name="Bargiela R."/>
            <person name="Golyshina O.V."/>
            <person name="Manteca A."/>
            <person name="Ramos J.L."/>
            <person name="Gallego J.R."/>
            <person name="Llorente I."/>
            <person name="Martins Dos Santos V.A."/>
            <person name="Jensen O.N."/>
            <person name="Pelaez A.I."/>
            <person name="Sanchez J."/>
            <person name="Ferrer M."/>
        </authorList>
    </citation>
    <scope>NUCLEOTIDE SEQUENCE</scope>
</reference>
<dbReference type="SUPFAM" id="SSF63882">
    <property type="entry name" value="MoeA N-terminal region -like"/>
    <property type="match status" value="1"/>
</dbReference>
<dbReference type="PANTHER" id="PTHR10192:SF5">
    <property type="entry name" value="GEPHYRIN"/>
    <property type="match status" value="1"/>
</dbReference>
<feature type="domain" description="MoeA N-terminal and linker" evidence="1">
    <location>
        <begin position="11"/>
        <end position="118"/>
    </location>
</feature>
<gene>
    <name evidence="2" type="ORF">B2A_06607</name>
</gene>
<dbReference type="GO" id="GO:0005829">
    <property type="term" value="C:cytosol"/>
    <property type="evidence" value="ECO:0007669"/>
    <property type="project" value="TreeGrafter"/>
</dbReference>
<dbReference type="Gene3D" id="2.170.190.11">
    <property type="entry name" value="Molybdopterin biosynthesis moea protein, domain 3"/>
    <property type="match status" value="1"/>
</dbReference>
<name>T1BGM2_9ZZZZ</name>
<dbReference type="InterPro" id="IPR036135">
    <property type="entry name" value="MoeA_linker/N_sf"/>
</dbReference>
<feature type="non-terminal residue" evidence="2">
    <location>
        <position position="119"/>
    </location>
</feature>
<dbReference type="GO" id="GO:0061599">
    <property type="term" value="F:molybdopterin molybdotransferase activity"/>
    <property type="evidence" value="ECO:0007669"/>
    <property type="project" value="TreeGrafter"/>
</dbReference>
<dbReference type="AlphaFoldDB" id="T1BGM2"/>
<dbReference type="EMBL" id="AUZZ01004688">
    <property type="protein sequence ID" value="EQD52269.1"/>
    <property type="molecule type" value="Genomic_DNA"/>
</dbReference>
<proteinExistence type="predicted"/>
<dbReference type="InterPro" id="IPR005110">
    <property type="entry name" value="MoeA_linker/N"/>
</dbReference>
<dbReference type="InterPro" id="IPR038987">
    <property type="entry name" value="MoeA-like"/>
</dbReference>
<dbReference type="Pfam" id="PF03453">
    <property type="entry name" value="MoeA_N"/>
    <property type="match status" value="1"/>
</dbReference>
<dbReference type="PANTHER" id="PTHR10192">
    <property type="entry name" value="MOLYBDOPTERIN BIOSYNTHESIS PROTEIN"/>
    <property type="match status" value="1"/>
</dbReference>
<reference evidence="2" key="1">
    <citation type="submission" date="2013-08" db="EMBL/GenBank/DDBJ databases">
        <authorList>
            <person name="Mendez C."/>
            <person name="Richter M."/>
            <person name="Ferrer M."/>
            <person name="Sanchez J."/>
        </authorList>
    </citation>
    <scope>NUCLEOTIDE SEQUENCE</scope>
</reference>
<sequence>MAAQDAERLVPLEEVQHLALSRARALPPVEIALDDALGCVLAHDAVATEDVPPFANTAMDGYAVRAGDTANAPVELRVVDVLGAGSSPNVGVGPGEAVQIMTGAPIPPGADAIAIVERA</sequence>
<dbReference type="GO" id="GO:0006777">
    <property type="term" value="P:Mo-molybdopterin cofactor biosynthetic process"/>
    <property type="evidence" value="ECO:0007669"/>
    <property type="project" value="TreeGrafter"/>
</dbReference>
<accession>T1BGM2</accession>
<comment type="caution">
    <text evidence="2">The sequence shown here is derived from an EMBL/GenBank/DDBJ whole genome shotgun (WGS) entry which is preliminary data.</text>
</comment>
<evidence type="ECO:0000259" key="1">
    <source>
        <dbReference type="Pfam" id="PF03453"/>
    </source>
</evidence>